<dbReference type="OrthoDB" id="9780943at2"/>
<dbReference type="Pfam" id="PF03401">
    <property type="entry name" value="TctC"/>
    <property type="match status" value="1"/>
</dbReference>
<dbReference type="AlphaFoldDB" id="A0A1M5QD76"/>
<dbReference type="PIRSF" id="PIRSF017082">
    <property type="entry name" value="YflP"/>
    <property type="match status" value="1"/>
</dbReference>
<dbReference type="PANTHER" id="PTHR42928:SF5">
    <property type="entry name" value="BLR1237 PROTEIN"/>
    <property type="match status" value="1"/>
</dbReference>
<keyword evidence="3" id="KW-0675">Receptor</keyword>
<comment type="similarity">
    <text evidence="1">Belongs to the UPF0065 (bug) family.</text>
</comment>
<dbReference type="RefSeq" id="WP_073101869.1">
    <property type="nucleotide sequence ID" value="NZ_FQXE01000002.1"/>
</dbReference>
<dbReference type="STRING" id="658167.SAMN04488135_102222"/>
<dbReference type="InterPro" id="IPR005064">
    <property type="entry name" value="BUG"/>
</dbReference>
<evidence type="ECO:0000313" key="3">
    <source>
        <dbReference type="EMBL" id="SHH11473.1"/>
    </source>
</evidence>
<feature type="chain" id="PRO_5011957362" evidence="2">
    <location>
        <begin position="23"/>
        <end position="325"/>
    </location>
</feature>
<evidence type="ECO:0000256" key="2">
    <source>
        <dbReference type="SAM" id="SignalP"/>
    </source>
</evidence>
<evidence type="ECO:0000256" key="1">
    <source>
        <dbReference type="ARBA" id="ARBA00006987"/>
    </source>
</evidence>
<feature type="signal peptide" evidence="2">
    <location>
        <begin position="1"/>
        <end position="22"/>
    </location>
</feature>
<dbReference type="SUPFAM" id="SSF53850">
    <property type="entry name" value="Periplasmic binding protein-like II"/>
    <property type="match status" value="1"/>
</dbReference>
<reference evidence="3 4" key="1">
    <citation type="submission" date="2016-11" db="EMBL/GenBank/DDBJ databases">
        <authorList>
            <person name="Jaros S."/>
            <person name="Januszkiewicz K."/>
            <person name="Wedrychowicz H."/>
        </authorList>
    </citation>
    <scope>NUCLEOTIDE SEQUENCE [LARGE SCALE GENOMIC DNA]</scope>
    <source>
        <strain evidence="3 4">CGMCC 1.10190</strain>
    </source>
</reference>
<organism evidence="3 4">
    <name type="scientific">Pollutimonas bauzanensis</name>
    <dbReference type="NCBI Taxonomy" id="658167"/>
    <lineage>
        <taxon>Bacteria</taxon>
        <taxon>Pseudomonadati</taxon>
        <taxon>Pseudomonadota</taxon>
        <taxon>Betaproteobacteria</taxon>
        <taxon>Burkholderiales</taxon>
        <taxon>Alcaligenaceae</taxon>
        <taxon>Pollutimonas</taxon>
    </lineage>
</organism>
<sequence length="325" mass="33920">MRRLPSILLAAAALFTLHGTQAAPATYPNHAVRMIIPFPPGGVNDIVARILADGLGKRWNTSVVVENKPGGSAIIGARAVAAAPADGYTLLVAPSVLSSHPALFPNAGYDLKKDLAPLSRIAIFPVLVLTDPKLNLMNGKQLLDYIRASSGPVYYGGPGASSTPNMAAQWLKFKASGMDNLTPVPYKGDSDIITAIMSGTVPVGFVGLPSGLPHIAGGRVRATAVSTRDRAAQLPDVSTLAESGVTDYELSGWSALMAPAGTPPEIVDTISESVQAVLRDPQVAEKITKLGAIPTPSSPAEFKEFLDQEITKMTQIVEAAGIKPN</sequence>
<name>A0A1M5QD76_9BURK</name>
<accession>A0A1M5QD76</accession>
<dbReference type="Proteomes" id="UP000184226">
    <property type="component" value="Unassembled WGS sequence"/>
</dbReference>
<dbReference type="InterPro" id="IPR042100">
    <property type="entry name" value="Bug_dom1"/>
</dbReference>
<protein>
    <submittedName>
        <fullName evidence="3">Tripartite-type tricarboxylate transporter, receptor component TctC</fullName>
    </submittedName>
</protein>
<dbReference type="Gene3D" id="3.40.190.10">
    <property type="entry name" value="Periplasmic binding protein-like II"/>
    <property type="match status" value="1"/>
</dbReference>
<dbReference type="EMBL" id="FQXE01000002">
    <property type="protein sequence ID" value="SHH11473.1"/>
    <property type="molecule type" value="Genomic_DNA"/>
</dbReference>
<evidence type="ECO:0000313" key="4">
    <source>
        <dbReference type="Proteomes" id="UP000184226"/>
    </source>
</evidence>
<keyword evidence="2" id="KW-0732">Signal</keyword>
<keyword evidence="4" id="KW-1185">Reference proteome</keyword>
<gene>
    <name evidence="3" type="ORF">SAMN04488135_102222</name>
</gene>
<dbReference type="Gene3D" id="3.40.190.150">
    <property type="entry name" value="Bordetella uptake gene, domain 1"/>
    <property type="match status" value="1"/>
</dbReference>
<proteinExistence type="inferred from homology"/>
<dbReference type="PANTHER" id="PTHR42928">
    <property type="entry name" value="TRICARBOXYLATE-BINDING PROTEIN"/>
    <property type="match status" value="1"/>
</dbReference>